<dbReference type="NCBIfam" id="TIGR02608">
    <property type="entry name" value="delta_60_rpt"/>
    <property type="match status" value="6"/>
</dbReference>
<dbReference type="OrthoDB" id="6849797at2"/>
<dbReference type="InterPro" id="IPR053784">
    <property type="entry name" value="Choice_anch_U_dom"/>
</dbReference>
<feature type="transmembrane region" description="Helical" evidence="2">
    <location>
        <begin position="694"/>
        <end position="713"/>
    </location>
</feature>
<evidence type="ECO:0000256" key="3">
    <source>
        <dbReference type="SAM" id="SignalP"/>
    </source>
</evidence>
<dbReference type="STRING" id="1434072.SAMN05216210_1689"/>
<keyword evidence="3" id="KW-0732">Signal</keyword>
<dbReference type="InterPro" id="IPR013431">
    <property type="entry name" value="Delta_60_rpt"/>
</dbReference>
<dbReference type="Gene3D" id="2.60.40.2700">
    <property type="match status" value="1"/>
</dbReference>
<dbReference type="PANTHER" id="PTHR24104:SF25">
    <property type="entry name" value="PROTEIN LIN-41"/>
    <property type="match status" value="1"/>
</dbReference>
<organism evidence="4 5">
    <name type="scientific">Halopseudomonas salegens</name>
    <dbReference type="NCBI Taxonomy" id="1434072"/>
    <lineage>
        <taxon>Bacteria</taxon>
        <taxon>Pseudomonadati</taxon>
        <taxon>Pseudomonadota</taxon>
        <taxon>Gammaproteobacteria</taxon>
        <taxon>Pseudomonadales</taxon>
        <taxon>Pseudomonadaceae</taxon>
        <taxon>Halopseudomonas</taxon>
    </lineage>
</organism>
<evidence type="ECO:0000313" key="5">
    <source>
        <dbReference type="Proteomes" id="UP000243924"/>
    </source>
</evidence>
<feature type="signal peptide" evidence="3">
    <location>
        <begin position="1"/>
        <end position="24"/>
    </location>
</feature>
<dbReference type="AlphaFoldDB" id="A0A1H2FNN0"/>
<dbReference type="Gene3D" id="2.80.10.50">
    <property type="match status" value="3"/>
</dbReference>
<feature type="region of interest" description="Disordered" evidence="1">
    <location>
        <begin position="531"/>
        <end position="552"/>
    </location>
</feature>
<name>A0A1H2FNN0_9GAMM</name>
<dbReference type="Proteomes" id="UP000243924">
    <property type="component" value="Chromosome I"/>
</dbReference>
<feature type="chain" id="PRO_5009274140" evidence="3">
    <location>
        <begin position="25"/>
        <end position="720"/>
    </location>
</feature>
<dbReference type="SUPFAM" id="SSF63829">
    <property type="entry name" value="Calcium-dependent phosphotriesterase"/>
    <property type="match status" value="1"/>
</dbReference>
<keyword evidence="5" id="KW-1185">Reference proteome</keyword>
<sequence>MLRFSVSSFSLGVICSVTALSAQAAPIELDPAFGNNGVASVAVDPSAGDEAQAIALDSNGNIVAAGYISAPGNAFAISRFTADGSLDTTFGSSGIVVNDLTTRPDGAYAVDIDASDNIIVAGRSNVGMGTGDFTLLKYTPAGVLDTSFGTNGVVTTSFSTSATPYAIGRDSNQRIILAGAVAGSIISLAAYSADGTLDTSFASSGTLESGAGHTLRDLAIDGSDRIIVGGFTANNASADFIVARYLSDGSLDTSFGNNGTVVSDLGDKDQIYGLTLDADGNIVVAGASGGGLAVARYTPDGTLDNTFAGNGWATADPSGANDIAYDVAIDPAGNIVVSGIGGPNFMLARFDSTGALDTTFNDTGFLVEDITGTNQQDNGYSLVLDSNGGFLVGGRKFNTTTSFDMTVARFQVGNAAPVASSVSVDGVAQVGSTLTGTYTYSDADSDPEGASQIRWRLDTNASGNNLITIPGADSLQYVIQPDAIGNFLFFCVTPVATSGTLTGNETCSPATAAVLADDDDGLDGSIEIGVPDPDGIGNGDGNGDTVPDNEQGNVTSLLQSGSSAYATLVSLGNLQLSAVTAQPAPAGLPASVNTPVGAFSFTATGAAPGATEDFELYIPFDPAITMALKENRLTGEWVDVADSITQVGNKTRISFSITNGGPFDADGDATNNQIQDPIVPASGNLSNTIAIPSLSQLGLLIMVLMMGISTTVVRRRKTIG</sequence>
<gene>
    <name evidence="4" type="ORF">SAMN05216210_1689</name>
</gene>
<evidence type="ECO:0000256" key="2">
    <source>
        <dbReference type="SAM" id="Phobius"/>
    </source>
</evidence>
<keyword evidence="2" id="KW-0812">Transmembrane</keyword>
<dbReference type="Pfam" id="PF17164">
    <property type="entry name" value="DUF5122"/>
    <property type="match status" value="5"/>
</dbReference>
<reference evidence="5" key="1">
    <citation type="submission" date="2016-10" db="EMBL/GenBank/DDBJ databases">
        <authorList>
            <person name="Varghese N."/>
            <person name="Submissions S."/>
        </authorList>
    </citation>
    <scope>NUCLEOTIDE SEQUENCE [LARGE SCALE GENOMIC DNA]</scope>
    <source>
        <strain evidence="5">CECT 8338</strain>
    </source>
</reference>
<evidence type="ECO:0000256" key="1">
    <source>
        <dbReference type="SAM" id="MobiDB-lite"/>
    </source>
</evidence>
<dbReference type="NCBIfam" id="NF041766">
    <property type="entry name" value="choice_anch_U"/>
    <property type="match status" value="1"/>
</dbReference>
<dbReference type="EMBL" id="LT629787">
    <property type="protein sequence ID" value="SDU08886.1"/>
    <property type="molecule type" value="Genomic_DNA"/>
</dbReference>
<proteinExistence type="predicted"/>
<dbReference type="PANTHER" id="PTHR24104">
    <property type="entry name" value="E3 UBIQUITIN-PROTEIN LIGASE NHLRC1-RELATED"/>
    <property type="match status" value="1"/>
</dbReference>
<evidence type="ECO:0000313" key="4">
    <source>
        <dbReference type="EMBL" id="SDU08886.1"/>
    </source>
</evidence>
<dbReference type="InterPro" id="IPR050952">
    <property type="entry name" value="TRIM-NHL_E3_ligases"/>
</dbReference>
<accession>A0A1H2FNN0</accession>
<keyword evidence="2" id="KW-0472">Membrane</keyword>
<keyword evidence="2" id="KW-1133">Transmembrane helix</keyword>
<dbReference type="RefSeq" id="WP_092385939.1">
    <property type="nucleotide sequence ID" value="NZ_LT629787.1"/>
</dbReference>
<protein>
    <submittedName>
        <fullName evidence="4">Delta-60 repeat domain-containing protein</fullName>
    </submittedName>
</protein>
<dbReference type="GO" id="GO:0008270">
    <property type="term" value="F:zinc ion binding"/>
    <property type="evidence" value="ECO:0007669"/>
    <property type="project" value="UniProtKB-KW"/>
</dbReference>